<keyword evidence="3" id="KW-1185">Reference proteome</keyword>
<reference evidence="2" key="1">
    <citation type="submission" date="2021-02" db="EMBL/GenBank/DDBJ databases">
        <authorList>
            <person name="Dougan E. K."/>
            <person name="Rhodes N."/>
            <person name="Thang M."/>
            <person name="Chan C."/>
        </authorList>
    </citation>
    <scope>NUCLEOTIDE SEQUENCE</scope>
</reference>
<organism evidence="2 3">
    <name type="scientific">Symbiodinium natans</name>
    <dbReference type="NCBI Taxonomy" id="878477"/>
    <lineage>
        <taxon>Eukaryota</taxon>
        <taxon>Sar</taxon>
        <taxon>Alveolata</taxon>
        <taxon>Dinophyceae</taxon>
        <taxon>Suessiales</taxon>
        <taxon>Symbiodiniaceae</taxon>
        <taxon>Symbiodinium</taxon>
    </lineage>
</organism>
<sequence length="351" mass="37056">MHGVHNEVMSSSSCGLEHNKDRRSASQGGSKVPAASTAVRGDTAAAKRGPVRRRCSSGSERCRKQLSALNTEQSGAQKIRARIQTCLESRAGSGTCGRPLSRCRRAPRAAAAVVASTATSAGTTSRDEESSNVVADAEPRLNASHLGKAEVKHRSPSRSTSAGLSQRALTGTSAPTPELRPPPRAGPPPAAFAPPKRALQSLGAGTPPETATEAAASAAPTASPGVTAVGDSHQLLQVYRNIFEEVILRDGEYGATLRKVKGVYESYFLEVQRENARLRDFVATLQRALQGRGVAQAPIRWTAPSPDRDLATAWAQPEQHQVSASSPPRPFARPASVPRLDLQSLSPTRMA</sequence>
<accession>A0A812N5N5</accession>
<feature type="compositionally biased region" description="Low complexity" evidence="1">
    <location>
        <begin position="114"/>
        <end position="124"/>
    </location>
</feature>
<feature type="compositionally biased region" description="Polar residues" evidence="1">
    <location>
        <begin position="157"/>
        <end position="173"/>
    </location>
</feature>
<gene>
    <name evidence="2" type="primary">CACNA1B</name>
    <name evidence="2" type="ORF">SNAT2548_LOCUS15266</name>
</gene>
<feature type="region of interest" description="Disordered" evidence="1">
    <location>
        <begin position="114"/>
        <end position="225"/>
    </location>
</feature>
<feature type="region of interest" description="Disordered" evidence="1">
    <location>
        <begin position="313"/>
        <end position="351"/>
    </location>
</feature>
<proteinExistence type="predicted"/>
<evidence type="ECO:0000256" key="1">
    <source>
        <dbReference type="SAM" id="MobiDB-lite"/>
    </source>
</evidence>
<evidence type="ECO:0000313" key="3">
    <source>
        <dbReference type="Proteomes" id="UP000604046"/>
    </source>
</evidence>
<feature type="compositionally biased region" description="Low complexity" evidence="1">
    <location>
        <begin position="193"/>
        <end position="225"/>
    </location>
</feature>
<name>A0A812N5N5_9DINO</name>
<dbReference type="Proteomes" id="UP000604046">
    <property type="component" value="Unassembled WGS sequence"/>
</dbReference>
<dbReference type="OrthoDB" id="10576665at2759"/>
<feature type="region of interest" description="Disordered" evidence="1">
    <location>
        <begin position="1"/>
        <end position="62"/>
    </location>
</feature>
<comment type="caution">
    <text evidence="2">The sequence shown here is derived from an EMBL/GenBank/DDBJ whole genome shotgun (WGS) entry which is preliminary data.</text>
</comment>
<dbReference type="EMBL" id="CAJNDS010001924">
    <property type="protein sequence ID" value="CAE7289202.1"/>
    <property type="molecule type" value="Genomic_DNA"/>
</dbReference>
<feature type="region of interest" description="Disordered" evidence="1">
    <location>
        <begin position="90"/>
        <end position="109"/>
    </location>
</feature>
<evidence type="ECO:0000313" key="2">
    <source>
        <dbReference type="EMBL" id="CAE7289202.1"/>
    </source>
</evidence>
<feature type="compositionally biased region" description="Low complexity" evidence="1">
    <location>
        <begin position="322"/>
        <end position="339"/>
    </location>
</feature>
<dbReference type="AlphaFoldDB" id="A0A812N5N5"/>
<protein>
    <submittedName>
        <fullName evidence="2">CACNA1B protein</fullName>
    </submittedName>
</protein>
<feature type="compositionally biased region" description="Pro residues" evidence="1">
    <location>
        <begin position="178"/>
        <end position="192"/>
    </location>
</feature>